<organism evidence="1 2">
    <name type="scientific">candidate division CSSED10-310 bacterium</name>
    <dbReference type="NCBI Taxonomy" id="2855610"/>
    <lineage>
        <taxon>Bacteria</taxon>
        <taxon>Bacteria division CSSED10-310</taxon>
    </lineage>
</organism>
<reference evidence="1 2" key="1">
    <citation type="submission" date="2024-09" db="EMBL/GenBank/DDBJ databases">
        <title>Laminarin stimulates single cell rates of sulfate reduction while oxygen inhibits transcriptomic activity in coastal marine sediment.</title>
        <authorList>
            <person name="Lindsay M."/>
            <person name="Orcutt B."/>
            <person name="Emerson D."/>
            <person name="Stepanauskas R."/>
            <person name="D'Angelo T."/>
        </authorList>
    </citation>
    <scope>NUCLEOTIDE SEQUENCE [LARGE SCALE GENOMIC DNA]</scope>
    <source>
        <strain evidence="1">SAG AM-311-K15</strain>
    </source>
</reference>
<accession>A0ABV6YQX3</accession>
<dbReference type="EMBL" id="JBHPBY010000002">
    <property type="protein sequence ID" value="MFC1848606.1"/>
    <property type="molecule type" value="Genomic_DNA"/>
</dbReference>
<sequence length="128" mass="15179">MRVSLEHLKEEIKGQYVLMPVQEAMKTTFSNVRIEQKYLPHQKNSRFKISAQCCGKFINYQDSGFGYEDRVKCPRCGRRIAKLSSPHSSPLARDLLIHWHEMDSETEFEAFWETFGENIWYVPKCEWT</sequence>
<keyword evidence="2" id="KW-1185">Reference proteome</keyword>
<evidence type="ECO:0000313" key="2">
    <source>
        <dbReference type="Proteomes" id="UP001594351"/>
    </source>
</evidence>
<protein>
    <submittedName>
        <fullName evidence="1">Uncharacterized protein</fullName>
    </submittedName>
</protein>
<gene>
    <name evidence="1" type="ORF">ACFL27_00215</name>
</gene>
<comment type="caution">
    <text evidence="1">The sequence shown here is derived from an EMBL/GenBank/DDBJ whole genome shotgun (WGS) entry which is preliminary data.</text>
</comment>
<dbReference type="Proteomes" id="UP001594351">
    <property type="component" value="Unassembled WGS sequence"/>
</dbReference>
<evidence type="ECO:0000313" key="1">
    <source>
        <dbReference type="EMBL" id="MFC1848606.1"/>
    </source>
</evidence>
<proteinExistence type="predicted"/>
<name>A0ABV6YQX3_UNCC1</name>